<dbReference type="Gene3D" id="2.120.10.10">
    <property type="match status" value="1"/>
</dbReference>
<name>A0A9D1Z815_9FIRM</name>
<dbReference type="AlphaFoldDB" id="A0A9D1Z815"/>
<feature type="domain" description="Sialidase" evidence="1">
    <location>
        <begin position="217"/>
        <end position="337"/>
    </location>
</feature>
<dbReference type="Pfam" id="PF13088">
    <property type="entry name" value="BNR_2"/>
    <property type="match status" value="1"/>
</dbReference>
<reference evidence="2" key="1">
    <citation type="journal article" date="2021" name="PeerJ">
        <title>Extensive microbial diversity within the chicken gut microbiome revealed by metagenomics and culture.</title>
        <authorList>
            <person name="Gilroy R."/>
            <person name="Ravi A."/>
            <person name="Getino M."/>
            <person name="Pursley I."/>
            <person name="Horton D.L."/>
            <person name="Alikhan N.F."/>
            <person name="Baker D."/>
            <person name="Gharbi K."/>
            <person name="Hall N."/>
            <person name="Watson M."/>
            <person name="Adriaenssens E.M."/>
            <person name="Foster-Nyarko E."/>
            <person name="Jarju S."/>
            <person name="Secka A."/>
            <person name="Antonio M."/>
            <person name="Oren A."/>
            <person name="Chaudhuri R.R."/>
            <person name="La Ragione R."/>
            <person name="Hildebrand F."/>
            <person name="Pallen M.J."/>
        </authorList>
    </citation>
    <scope>NUCLEOTIDE SEQUENCE</scope>
    <source>
        <strain evidence="2">CHK199-9574</strain>
    </source>
</reference>
<evidence type="ECO:0000313" key="3">
    <source>
        <dbReference type="Proteomes" id="UP000824135"/>
    </source>
</evidence>
<comment type="caution">
    <text evidence="2">The sequence shown here is derived from an EMBL/GenBank/DDBJ whole genome shotgun (WGS) entry which is preliminary data.</text>
</comment>
<dbReference type="CDD" id="cd15482">
    <property type="entry name" value="Sialidase_non-viral"/>
    <property type="match status" value="1"/>
</dbReference>
<dbReference type="InterPro" id="IPR011040">
    <property type="entry name" value="Sialidase"/>
</dbReference>
<dbReference type="InterPro" id="IPR036278">
    <property type="entry name" value="Sialidase_sf"/>
</dbReference>
<proteinExistence type="predicted"/>
<dbReference type="SUPFAM" id="SSF50939">
    <property type="entry name" value="Sialidases"/>
    <property type="match status" value="1"/>
</dbReference>
<dbReference type="GO" id="GO:0016787">
    <property type="term" value="F:hydrolase activity"/>
    <property type="evidence" value="ECO:0007669"/>
    <property type="project" value="UniProtKB-KW"/>
</dbReference>
<dbReference type="Proteomes" id="UP000824135">
    <property type="component" value="Unassembled WGS sequence"/>
</dbReference>
<keyword evidence="2" id="KW-0378">Hydrolase</keyword>
<organism evidence="2 3">
    <name type="scientific">Candidatus Borkfalkia excrementavium</name>
    <dbReference type="NCBI Taxonomy" id="2838505"/>
    <lineage>
        <taxon>Bacteria</taxon>
        <taxon>Bacillati</taxon>
        <taxon>Bacillota</taxon>
        <taxon>Clostridia</taxon>
        <taxon>Christensenellales</taxon>
        <taxon>Christensenellaceae</taxon>
        <taxon>Candidatus Borkfalkia</taxon>
    </lineage>
</organism>
<evidence type="ECO:0000259" key="1">
    <source>
        <dbReference type="Pfam" id="PF13088"/>
    </source>
</evidence>
<accession>A0A9D1Z815</accession>
<protein>
    <submittedName>
        <fullName evidence="2">Glycoside hydrolase</fullName>
    </submittedName>
</protein>
<dbReference type="EMBL" id="DXCO01000038">
    <property type="protein sequence ID" value="HIY78606.1"/>
    <property type="molecule type" value="Genomic_DNA"/>
</dbReference>
<reference evidence="2" key="2">
    <citation type="submission" date="2021-04" db="EMBL/GenBank/DDBJ databases">
        <authorList>
            <person name="Gilroy R."/>
        </authorList>
    </citation>
    <scope>NUCLEOTIDE SEQUENCE</scope>
    <source>
        <strain evidence="2">CHK199-9574</strain>
    </source>
</reference>
<evidence type="ECO:0000313" key="2">
    <source>
        <dbReference type="EMBL" id="HIY78606.1"/>
    </source>
</evidence>
<sequence>MEHGIVMTGKGRKNNFMWPSIARLADGRLIAVCSGFRLKHVCPFGCVAAAVSYDEGRSWSEPFVLFDTPLDDRDAGVTPWKDGFILTTFNNTRYFQKKCAKDWGYDGETVKEIYAATDAVSDEEEQKYLGSLYAVFDKDCKLLRWGKLPVMSPHGFTLLNDGSLFYLGRLYGHEDVTGIPNSTEDKIGFVTSANAADFTEPVWLDLPEKERKEGVLFCEPHAIQLKSGRILACIRAQKEGLFTVYWCSSDDNGKTFGPMRPLAVPEGAFDGSPPHLLERAEGELVLVYGRRIPPYGQRARISRDGGESWSKEIVLREDGENWDLGYPASVECADGSLFTVYYQRLKETGNQAIQYTRWRIGKGI</sequence>
<gene>
    <name evidence="2" type="ORF">H9728_06135</name>
</gene>